<dbReference type="InterPro" id="IPR011006">
    <property type="entry name" value="CheY-like_superfamily"/>
</dbReference>
<dbReference type="RefSeq" id="WP_032551985.1">
    <property type="nucleotide sequence ID" value="NZ_JFFR01000025.1"/>
</dbReference>
<dbReference type="PROSITE" id="PS50110">
    <property type="entry name" value="RESPONSE_REGULATORY"/>
    <property type="match status" value="1"/>
</dbReference>
<dbReference type="InterPro" id="IPR011990">
    <property type="entry name" value="TPR-like_helical_dom_sf"/>
</dbReference>
<dbReference type="Proteomes" id="UP000027219">
    <property type="component" value="Unassembled WGS sequence"/>
</dbReference>
<evidence type="ECO:0000313" key="3">
    <source>
        <dbReference type="EMBL" id="KDN27766.1"/>
    </source>
</evidence>
<dbReference type="PANTHER" id="PTHR43228:SF1">
    <property type="entry name" value="TWO-COMPONENT RESPONSE REGULATOR ARR22"/>
    <property type="match status" value="1"/>
</dbReference>
<dbReference type="AlphaFoldDB" id="A0A066UK17"/>
<dbReference type="SMART" id="SM00448">
    <property type="entry name" value="REC"/>
    <property type="match status" value="1"/>
</dbReference>
<feature type="modified residue" description="4-aspartylphosphate" evidence="1">
    <location>
        <position position="60"/>
    </location>
</feature>
<comment type="caution">
    <text evidence="3">The sequence shown here is derived from an EMBL/GenBank/DDBJ whole genome shotgun (WGS) entry which is preliminary data.</text>
</comment>
<feature type="domain" description="Response regulatory" evidence="2">
    <location>
        <begin position="8"/>
        <end position="129"/>
    </location>
</feature>
<dbReference type="GO" id="GO:0000160">
    <property type="term" value="P:phosphorelay signal transduction system"/>
    <property type="evidence" value="ECO:0007669"/>
    <property type="project" value="InterPro"/>
</dbReference>
<accession>A0A066UK17</accession>
<keyword evidence="4" id="KW-1185">Reference proteome</keyword>
<name>A0A066UK17_9VIBR</name>
<dbReference type="Gene3D" id="3.40.50.2300">
    <property type="match status" value="1"/>
</dbReference>
<sequence>MDILAQSRYLIIDDSSVIQSATRALLIKLGVPNNNVISASNAQNAIEACRAHRFDILLVDHDLGAGSNGLQLLEYLQQKELIKPQTLVFIVTGNDSQDIFFGYANFEPDGYLIKPIRADDIIKRVTSGLSRQHYFSTLEQTYVKSGLNAVKPLFAKAPDPSALKDAIVYMAKVLIKNQKLDEAQAMLNGLLQLHDYLPAKTKLVEILIAKQQYHDALTQLDALITANPRNLKLQQLKVKVCLNTNKLEMADSMIDHVLSVNSSNIELTNTMVWLQLLNRDFDKATQHLKSLAQLLPHSIWDTSGKRALILWFDSSKLTEKELQLWRPEAAWQRLSHAEKSYALSKPLLKLCRTIQLIQLNQPDSALQHIENTSTNEFSENDIEAFFLLAVCYQALGAHDKVEQLKRHLDSLLQSDSSGLAHLQQMALQQADNFALPPLVKAVPAAANC</sequence>
<dbReference type="STRING" id="212667.VFDL14_01950"/>
<dbReference type="Gene3D" id="1.25.40.10">
    <property type="entry name" value="Tetratricopeptide repeat domain"/>
    <property type="match status" value="1"/>
</dbReference>
<dbReference type="InterPro" id="IPR052048">
    <property type="entry name" value="ST_Response_Regulator"/>
</dbReference>
<protein>
    <recommendedName>
        <fullName evidence="2">Response regulatory domain-containing protein</fullName>
    </recommendedName>
</protein>
<dbReference type="SUPFAM" id="SSF48452">
    <property type="entry name" value="TPR-like"/>
    <property type="match status" value="1"/>
</dbReference>
<organism evidence="3 4">
    <name type="scientific">Vibrio fortis</name>
    <dbReference type="NCBI Taxonomy" id="212667"/>
    <lineage>
        <taxon>Bacteria</taxon>
        <taxon>Pseudomonadati</taxon>
        <taxon>Pseudomonadota</taxon>
        <taxon>Gammaproteobacteria</taxon>
        <taxon>Vibrionales</taxon>
        <taxon>Vibrionaceae</taxon>
        <taxon>Vibrio</taxon>
    </lineage>
</organism>
<proteinExistence type="predicted"/>
<evidence type="ECO:0000259" key="2">
    <source>
        <dbReference type="PROSITE" id="PS50110"/>
    </source>
</evidence>
<evidence type="ECO:0000256" key="1">
    <source>
        <dbReference type="PROSITE-ProRule" id="PRU00169"/>
    </source>
</evidence>
<evidence type="ECO:0000313" key="4">
    <source>
        <dbReference type="Proteomes" id="UP000027219"/>
    </source>
</evidence>
<dbReference type="Pfam" id="PF00072">
    <property type="entry name" value="Response_reg"/>
    <property type="match status" value="1"/>
</dbReference>
<dbReference type="OrthoDB" id="7298659at2"/>
<reference evidence="3 4" key="1">
    <citation type="submission" date="2014-02" db="EMBL/GenBank/DDBJ databases">
        <title>Vibrio fortis Dalian14 Genome Sequencing.</title>
        <authorList>
            <person name="Wang Y."/>
            <person name="Song L."/>
            <person name="Liu G."/>
            <person name="Ding J."/>
        </authorList>
    </citation>
    <scope>NUCLEOTIDE SEQUENCE [LARGE SCALE GENOMIC DNA]</scope>
    <source>
        <strain evidence="3 4">Dalian14</strain>
    </source>
</reference>
<dbReference type="InterPro" id="IPR001789">
    <property type="entry name" value="Sig_transdc_resp-reg_receiver"/>
</dbReference>
<dbReference type="EMBL" id="JFFR01000025">
    <property type="protein sequence ID" value="KDN27766.1"/>
    <property type="molecule type" value="Genomic_DNA"/>
</dbReference>
<keyword evidence="1" id="KW-0597">Phosphoprotein</keyword>
<gene>
    <name evidence="3" type="ORF">VFDL14_01950</name>
</gene>
<dbReference type="SUPFAM" id="SSF52172">
    <property type="entry name" value="CheY-like"/>
    <property type="match status" value="1"/>
</dbReference>
<dbReference type="PANTHER" id="PTHR43228">
    <property type="entry name" value="TWO-COMPONENT RESPONSE REGULATOR"/>
    <property type="match status" value="1"/>
</dbReference>